<dbReference type="EMBL" id="CAVMJV010000064">
    <property type="protein sequence ID" value="CAK5087189.1"/>
    <property type="molecule type" value="Genomic_DNA"/>
</dbReference>
<gene>
    <name evidence="1" type="ORF">MENTE1834_LOCUS34722</name>
</gene>
<organism evidence="1 2">
    <name type="scientific">Meloidogyne enterolobii</name>
    <name type="common">Root-knot nematode worm</name>
    <name type="synonym">Meloidogyne mayaguensis</name>
    <dbReference type="NCBI Taxonomy" id="390850"/>
    <lineage>
        <taxon>Eukaryota</taxon>
        <taxon>Metazoa</taxon>
        <taxon>Ecdysozoa</taxon>
        <taxon>Nematoda</taxon>
        <taxon>Chromadorea</taxon>
        <taxon>Rhabditida</taxon>
        <taxon>Tylenchina</taxon>
        <taxon>Tylenchomorpha</taxon>
        <taxon>Tylenchoidea</taxon>
        <taxon>Meloidogynidae</taxon>
        <taxon>Meloidogyninae</taxon>
        <taxon>Meloidogyne</taxon>
    </lineage>
</organism>
<name>A0ACB1A7G1_MELEN</name>
<reference evidence="1" key="1">
    <citation type="submission" date="2023-11" db="EMBL/GenBank/DDBJ databases">
        <authorList>
            <person name="Poullet M."/>
        </authorList>
    </citation>
    <scope>NUCLEOTIDE SEQUENCE</scope>
    <source>
        <strain evidence="1">E1834</strain>
    </source>
</reference>
<evidence type="ECO:0000313" key="1">
    <source>
        <dbReference type="EMBL" id="CAK5087189.1"/>
    </source>
</evidence>
<evidence type="ECO:0000313" key="2">
    <source>
        <dbReference type="Proteomes" id="UP001497535"/>
    </source>
</evidence>
<protein>
    <submittedName>
        <fullName evidence="1">Uncharacterized protein</fullName>
    </submittedName>
</protein>
<dbReference type="Proteomes" id="UP001497535">
    <property type="component" value="Unassembled WGS sequence"/>
</dbReference>
<accession>A0ACB1A7G1</accession>
<comment type="caution">
    <text evidence="1">The sequence shown here is derived from an EMBL/GenBank/DDBJ whole genome shotgun (WGS) entry which is preliminary data.</text>
</comment>
<proteinExistence type="predicted"/>
<keyword evidence="2" id="KW-1185">Reference proteome</keyword>
<sequence>MRQSLLFKKRRSLLFKYIKFWTFPPINHSISTQNSLDPINPPISLLIHPNCPLYPIILRILNLQIFQLRIVRACVFCSVLENLALLLIEKMKKENM</sequence>